<evidence type="ECO:0000256" key="1">
    <source>
        <dbReference type="SAM" id="MobiDB-lite"/>
    </source>
</evidence>
<organism evidence="2 3">
    <name type="scientific">Mucor saturninus</name>
    <dbReference type="NCBI Taxonomy" id="64648"/>
    <lineage>
        <taxon>Eukaryota</taxon>
        <taxon>Fungi</taxon>
        <taxon>Fungi incertae sedis</taxon>
        <taxon>Mucoromycota</taxon>
        <taxon>Mucoromycotina</taxon>
        <taxon>Mucoromycetes</taxon>
        <taxon>Mucorales</taxon>
        <taxon>Mucorineae</taxon>
        <taxon>Mucoraceae</taxon>
        <taxon>Mucor</taxon>
    </lineage>
</organism>
<gene>
    <name evidence="2" type="ORF">INT47_004731</name>
</gene>
<reference evidence="2" key="1">
    <citation type="submission" date="2020-12" db="EMBL/GenBank/DDBJ databases">
        <title>Metabolic potential, ecology and presence of endohyphal bacteria is reflected in genomic diversity of Mucoromycotina.</title>
        <authorList>
            <person name="Muszewska A."/>
            <person name="Okrasinska A."/>
            <person name="Steczkiewicz K."/>
            <person name="Drgas O."/>
            <person name="Orlowska M."/>
            <person name="Perlinska-Lenart U."/>
            <person name="Aleksandrzak-Piekarczyk T."/>
            <person name="Szatraj K."/>
            <person name="Zielenkiewicz U."/>
            <person name="Pilsyk S."/>
            <person name="Malc E."/>
            <person name="Mieczkowski P."/>
            <person name="Kruszewska J.S."/>
            <person name="Biernat P."/>
            <person name="Pawlowska J."/>
        </authorList>
    </citation>
    <scope>NUCLEOTIDE SEQUENCE</scope>
    <source>
        <strain evidence="2">WA0000017839</strain>
    </source>
</reference>
<dbReference type="OrthoDB" id="5576441at2759"/>
<name>A0A8H7UUL2_9FUNG</name>
<feature type="compositionally biased region" description="Polar residues" evidence="1">
    <location>
        <begin position="1"/>
        <end position="10"/>
    </location>
</feature>
<dbReference type="AlphaFoldDB" id="A0A8H7UUL2"/>
<feature type="region of interest" description="Disordered" evidence="1">
    <location>
        <begin position="1"/>
        <end position="78"/>
    </location>
</feature>
<protein>
    <submittedName>
        <fullName evidence="2">Uncharacterized protein</fullName>
    </submittedName>
</protein>
<keyword evidence="3" id="KW-1185">Reference proteome</keyword>
<proteinExistence type="predicted"/>
<accession>A0A8H7UUL2</accession>
<comment type="caution">
    <text evidence="2">The sequence shown here is derived from an EMBL/GenBank/DDBJ whole genome shotgun (WGS) entry which is preliminary data.</text>
</comment>
<feature type="compositionally biased region" description="Basic and acidic residues" evidence="1">
    <location>
        <begin position="47"/>
        <end position="62"/>
    </location>
</feature>
<dbReference type="EMBL" id="JAEPRD010000152">
    <property type="protein sequence ID" value="KAG2196205.1"/>
    <property type="molecule type" value="Genomic_DNA"/>
</dbReference>
<feature type="compositionally biased region" description="Polar residues" evidence="1">
    <location>
        <begin position="17"/>
        <end position="27"/>
    </location>
</feature>
<evidence type="ECO:0000313" key="2">
    <source>
        <dbReference type="EMBL" id="KAG2196205.1"/>
    </source>
</evidence>
<sequence>MSEFNTTQCKRSLETGPETTSTKQRISLSRRKTRQKKECGQSSSQQELRHKEQDKHYKHDSEDLPFESTYPVKKEKPDQITSLNLTASPSIPESSTSLQETSLTIENMDLSNGDFIIDSDIGYTISNTMLSTQEFPESNNYKSSLKDTLKHDCKTEEEAEVKLEYKNETDGDVKVKYEVKEETFSDVEFKHKVKEDQNCDIKVDFEEKYECPICDVDLTFITSTEIRQEHVMGCISSAEYTQETSICSVCNRDITYLTINQRQKHANRCLDGSSVTTYNRSSSNDFATQQPIFINKLQRLPKSTREEDKHDELYQATLAMSKSLQKPDKKAKIELDEANIWSNQESRLEASHQLSILLDAQNEIRMSIQSEREISIGSIGPSTILTMPTLLLSRSPSINFWGLAALEDMEPSIYNCAFLGQSINASKEK</sequence>
<evidence type="ECO:0000313" key="3">
    <source>
        <dbReference type="Proteomes" id="UP000603453"/>
    </source>
</evidence>
<dbReference type="Proteomes" id="UP000603453">
    <property type="component" value="Unassembled WGS sequence"/>
</dbReference>